<dbReference type="PROSITE" id="PS51257">
    <property type="entry name" value="PROKAR_LIPOPROTEIN"/>
    <property type="match status" value="1"/>
</dbReference>
<dbReference type="HOGENOM" id="CLU_884893_0_0_7"/>
<keyword evidence="3" id="KW-1185">Reference proteome</keyword>
<accession>M1P197</accession>
<dbReference type="RefSeq" id="WP_015402994.1">
    <property type="nucleotide sequence ID" value="NC_020304.1"/>
</dbReference>
<keyword evidence="1" id="KW-0732">Signal</keyword>
<feature type="signal peptide" evidence="1">
    <location>
        <begin position="1"/>
        <end position="21"/>
    </location>
</feature>
<dbReference type="EMBL" id="CP003985">
    <property type="protein sequence ID" value="AGF77298.1"/>
    <property type="molecule type" value="Genomic_DNA"/>
</dbReference>
<evidence type="ECO:0000256" key="1">
    <source>
        <dbReference type="SAM" id="SignalP"/>
    </source>
</evidence>
<sequence length="314" mass="35197">MRLSTIPVCFLVLLIITGCDASVSIETTNLSEPAMSERVDPVAMAPINPADTFLPTVGTLHATIKLSNAPSDTTVTVRFYFMEQEKREIAQDAITTNGNGYIGFSLDPPKSGWPEGKYQVEFYLGKKMKEMLTFHIESKSPIIPESTLAPSSKKEQSYRLFNDKQFGMSFELPESWNFKVIGKNNDYLFQGPQGVDEGEIVVVVQMIDTRQPPQSTLDDEMTNQFNMISQRDGAKIVKKSDFQVAGKNAPYFLATYPTQNQQDELVSWGHTQLGLQNGPIILLISYAAPRDIYQSKVDLFQHMMDSFRLSTPNP</sequence>
<evidence type="ECO:0000313" key="2">
    <source>
        <dbReference type="EMBL" id="AGF77298.1"/>
    </source>
</evidence>
<organism evidence="2 3">
    <name type="scientific">Desulfocapsa sulfexigens (strain DSM 10523 / SB164P1)</name>
    <dbReference type="NCBI Taxonomy" id="1167006"/>
    <lineage>
        <taxon>Bacteria</taxon>
        <taxon>Pseudomonadati</taxon>
        <taxon>Thermodesulfobacteriota</taxon>
        <taxon>Desulfobulbia</taxon>
        <taxon>Desulfobulbales</taxon>
        <taxon>Desulfocapsaceae</taxon>
        <taxon>Desulfocapsa</taxon>
    </lineage>
</organism>
<name>M1P197_DESSD</name>
<dbReference type="Gene3D" id="3.40.1000.10">
    <property type="entry name" value="Mog1/PsbP, alpha/beta/alpha sandwich"/>
    <property type="match status" value="1"/>
</dbReference>
<dbReference type="KEGG" id="dsf:UWK_00720"/>
<dbReference type="OrthoDB" id="164446at2"/>
<dbReference type="AlphaFoldDB" id="M1P197"/>
<gene>
    <name evidence="2" type="ordered locus">UWK_00720</name>
</gene>
<dbReference type="Proteomes" id="UP000011721">
    <property type="component" value="Chromosome"/>
</dbReference>
<evidence type="ECO:0000313" key="3">
    <source>
        <dbReference type="Proteomes" id="UP000011721"/>
    </source>
</evidence>
<proteinExistence type="predicted"/>
<evidence type="ECO:0008006" key="4">
    <source>
        <dbReference type="Google" id="ProtNLM"/>
    </source>
</evidence>
<feature type="chain" id="PRO_5004016005" description="DUF1795 domain-containing protein" evidence="1">
    <location>
        <begin position="22"/>
        <end position="314"/>
    </location>
</feature>
<protein>
    <recommendedName>
        <fullName evidence="4">DUF1795 domain-containing protein</fullName>
    </recommendedName>
</protein>
<reference evidence="3" key="1">
    <citation type="journal article" date="2013" name="Stand. Genomic Sci.">
        <title>Complete genome sequence of Desulfocapsa sulfexigens, a marine deltaproteobacterium specialized in disproportionating inorganic sulfur compounds.</title>
        <authorList>
            <person name="Finster K.W."/>
            <person name="Kjeldsen K.U."/>
            <person name="Kube M."/>
            <person name="Reinhardt R."/>
            <person name="Mussmann M."/>
            <person name="Amann R."/>
            <person name="Schreiber L."/>
        </authorList>
    </citation>
    <scope>NUCLEOTIDE SEQUENCE [LARGE SCALE GENOMIC DNA]</scope>
    <source>
        <strain evidence="3">DSM 10523 / SB164P1</strain>
    </source>
</reference>